<dbReference type="WBParaSite" id="nRc.2.0.1.t17060-RA">
    <property type="protein sequence ID" value="nRc.2.0.1.t17060-RA"/>
    <property type="gene ID" value="nRc.2.0.1.g17060"/>
</dbReference>
<proteinExistence type="predicted"/>
<keyword evidence="1" id="KW-0732">Signal</keyword>
<dbReference type="AlphaFoldDB" id="A0A915IT70"/>
<organism evidence="2 3">
    <name type="scientific">Romanomermis culicivorax</name>
    <name type="common">Nematode worm</name>
    <dbReference type="NCBI Taxonomy" id="13658"/>
    <lineage>
        <taxon>Eukaryota</taxon>
        <taxon>Metazoa</taxon>
        <taxon>Ecdysozoa</taxon>
        <taxon>Nematoda</taxon>
        <taxon>Enoplea</taxon>
        <taxon>Dorylaimia</taxon>
        <taxon>Mermithida</taxon>
        <taxon>Mermithoidea</taxon>
        <taxon>Mermithidae</taxon>
        <taxon>Romanomermis</taxon>
    </lineage>
</organism>
<evidence type="ECO:0000256" key="1">
    <source>
        <dbReference type="SAM" id="SignalP"/>
    </source>
</evidence>
<evidence type="ECO:0000313" key="3">
    <source>
        <dbReference type="WBParaSite" id="nRc.2.0.1.t17060-RA"/>
    </source>
</evidence>
<sequence length="63" mass="7267">MDQCQSLLLNLLANVVKLLLHILLNLEIPKTCTIQHQSFWNDRYCEIVDKLLSKIMEGSLAIQ</sequence>
<name>A0A915IT70_ROMCU</name>
<dbReference type="Proteomes" id="UP000887565">
    <property type="component" value="Unplaced"/>
</dbReference>
<reference evidence="3" key="1">
    <citation type="submission" date="2022-11" db="UniProtKB">
        <authorList>
            <consortium name="WormBaseParasite"/>
        </authorList>
    </citation>
    <scope>IDENTIFICATION</scope>
</reference>
<feature type="signal peptide" evidence="1">
    <location>
        <begin position="1"/>
        <end position="33"/>
    </location>
</feature>
<evidence type="ECO:0000313" key="2">
    <source>
        <dbReference type="Proteomes" id="UP000887565"/>
    </source>
</evidence>
<feature type="chain" id="PRO_5037196647" evidence="1">
    <location>
        <begin position="34"/>
        <end position="63"/>
    </location>
</feature>
<protein>
    <submittedName>
        <fullName evidence="3">Uncharacterized protein</fullName>
    </submittedName>
</protein>
<keyword evidence="2" id="KW-1185">Reference proteome</keyword>
<accession>A0A915IT70</accession>